<evidence type="ECO:0000313" key="3">
    <source>
        <dbReference type="Proteomes" id="UP000054350"/>
    </source>
</evidence>
<accession>A0A0L0SJY6</accession>
<feature type="compositionally biased region" description="Polar residues" evidence="1">
    <location>
        <begin position="1"/>
        <end position="10"/>
    </location>
</feature>
<reference evidence="2 3" key="1">
    <citation type="submission" date="2009-11" db="EMBL/GenBank/DDBJ databases">
        <title>Annotation of Allomyces macrogynus ATCC 38327.</title>
        <authorList>
            <consortium name="The Broad Institute Genome Sequencing Platform"/>
            <person name="Russ C."/>
            <person name="Cuomo C."/>
            <person name="Burger G."/>
            <person name="Gray M.W."/>
            <person name="Holland P.W.H."/>
            <person name="King N."/>
            <person name="Lang F.B.F."/>
            <person name="Roger A.J."/>
            <person name="Ruiz-Trillo I."/>
            <person name="Young S.K."/>
            <person name="Zeng Q."/>
            <person name="Gargeya S."/>
            <person name="Fitzgerald M."/>
            <person name="Haas B."/>
            <person name="Abouelleil A."/>
            <person name="Alvarado L."/>
            <person name="Arachchi H.M."/>
            <person name="Berlin A."/>
            <person name="Chapman S.B."/>
            <person name="Gearin G."/>
            <person name="Goldberg J."/>
            <person name="Griggs A."/>
            <person name="Gujja S."/>
            <person name="Hansen M."/>
            <person name="Heiman D."/>
            <person name="Howarth C."/>
            <person name="Larimer J."/>
            <person name="Lui A."/>
            <person name="MacDonald P.J.P."/>
            <person name="McCowen C."/>
            <person name="Montmayeur A."/>
            <person name="Murphy C."/>
            <person name="Neiman D."/>
            <person name="Pearson M."/>
            <person name="Priest M."/>
            <person name="Roberts A."/>
            <person name="Saif S."/>
            <person name="Shea T."/>
            <person name="Sisk P."/>
            <person name="Stolte C."/>
            <person name="Sykes S."/>
            <person name="Wortman J."/>
            <person name="Nusbaum C."/>
            <person name="Birren B."/>
        </authorList>
    </citation>
    <scope>NUCLEOTIDE SEQUENCE [LARGE SCALE GENOMIC DNA]</scope>
    <source>
        <strain evidence="2 3">ATCC 38327</strain>
    </source>
</reference>
<dbReference type="Proteomes" id="UP000054350">
    <property type="component" value="Unassembled WGS sequence"/>
</dbReference>
<keyword evidence="3" id="KW-1185">Reference proteome</keyword>
<gene>
    <name evidence="2" type="ORF">AMAG_07976</name>
</gene>
<reference evidence="3" key="2">
    <citation type="submission" date="2009-11" db="EMBL/GenBank/DDBJ databases">
        <title>The Genome Sequence of Allomyces macrogynus strain ATCC 38327.</title>
        <authorList>
            <consortium name="The Broad Institute Genome Sequencing Platform"/>
            <person name="Russ C."/>
            <person name="Cuomo C."/>
            <person name="Shea T."/>
            <person name="Young S.K."/>
            <person name="Zeng Q."/>
            <person name="Koehrsen M."/>
            <person name="Haas B."/>
            <person name="Borodovsky M."/>
            <person name="Guigo R."/>
            <person name="Alvarado L."/>
            <person name="Berlin A."/>
            <person name="Borenstein D."/>
            <person name="Chen Z."/>
            <person name="Engels R."/>
            <person name="Freedman E."/>
            <person name="Gellesch M."/>
            <person name="Goldberg J."/>
            <person name="Griggs A."/>
            <person name="Gujja S."/>
            <person name="Heiman D."/>
            <person name="Hepburn T."/>
            <person name="Howarth C."/>
            <person name="Jen D."/>
            <person name="Larson L."/>
            <person name="Lewis B."/>
            <person name="Mehta T."/>
            <person name="Park D."/>
            <person name="Pearson M."/>
            <person name="Roberts A."/>
            <person name="Saif S."/>
            <person name="Shenoy N."/>
            <person name="Sisk P."/>
            <person name="Stolte C."/>
            <person name="Sykes S."/>
            <person name="Walk T."/>
            <person name="White J."/>
            <person name="Yandava C."/>
            <person name="Burger G."/>
            <person name="Gray M.W."/>
            <person name="Holland P.W.H."/>
            <person name="King N."/>
            <person name="Lang F.B.F."/>
            <person name="Roger A.J."/>
            <person name="Ruiz-Trillo I."/>
            <person name="Lander E."/>
            <person name="Nusbaum C."/>
        </authorList>
    </citation>
    <scope>NUCLEOTIDE SEQUENCE [LARGE SCALE GENOMIC DNA]</scope>
    <source>
        <strain evidence="3">ATCC 38327</strain>
    </source>
</reference>
<evidence type="ECO:0000313" key="2">
    <source>
        <dbReference type="EMBL" id="KNE62793.1"/>
    </source>
</evidence>
<feature type="region of interest" description="Disordered" evidence="1">
    <location>
        <begin position="1"/>
        <end position="24"/>
    </location>
</feature>
<protein>
    <submittedName>
        <fullName evidence="2">Uncharacterized protein</fullName>
    </submittedName>
</protein>
<evidence type="ECO:0000256" key="1">
    <source>
        <dbReference type="SAM" id="MobiDB-lite"/>
    </source>
</evidence>
<name>A0A0L0SJY6_ALLM3</name>
<sequence length="193" mass="21293">MWTRTTSSSDMCARRTGRPWSPRATRTRAMWKDDNRVPLVPASWRACPSTGAVCARSCGRRGTMTMTDKTHRVAPCSCIDGCTSGQGSARRCLATTSDGHDARISACTHPSRCLRSRRSSRSRRPCRLLCRAPGHSSASDRSWAPPDRSYAHTSPCPPSHLPSPFVLLYVLFVSFWLHVGLSLHIDVAKEGHS</sequence>
<dbReference type="EMBL" id="GG745341">
    <property type="protein sequence ID" value="KNE62793.1"/>
    <property type="molecule type" value="Genomic_DNA"/>
</dbReference>
<dbReference type="VEuPathDB" id="FungiDB:AMAG_07976"/>
<dbReference type="AlphaFoldDB" id="A0A0L0SJY6"/>
<organism evidence="2 3">
    <name type="scientific">Allomyces macrogynus (strain ATCC 38327)</name>
    <name type="common">Allomyces javanicus var. macrogynus</name>
    <dbReference type="NCBI Taxonomy" id="578462"/>
    <lineage>
        <taxon>Eukaryota</taxon>
        <taxon>Fungi</taxon>
        <taxon>Fungi incertae sedis</taxon>
        <taxon>Blastocladiomycota</taxon>
        <taxon>Blastocladiomycetes</taxon>
        <taxon>Blastocladiales</taxon>
        <taxon>Blastocladiaceae</taxon>
        <taxon>Allomyces</taxon>
    </lineage>
</organism>
<proteinExistence type="predicted"/>